<dbReference type="InterPro" id="IPR001314">
    <property type="entry name" value="Peptidase_S1A"/>
</dbReference>
<dbReference type="PRINTS" id="PR00722">
    <property type="entry name" value="CHYMOTRYPSIN"/>
</dbReference>
<dbReference type="PANTHER" id="PTHR24253">
    <property type="entry name" value="TRANSMEMBRANE PROTEASE SERINE"/>
    <property type="match status" value="1"/>
</dbReference>
<evidence type="ECO:0000313" key="9">
    <source>
        <dbReference type="Ensembl" id="ENSPSMP00000027315.1"/>
    </source>
</evidence>
<dbReference type="PROSITE" id="PS50240">
    <property type="entry name" value="TRYPSIN_DOM"/>
    <property type="match status" value="1"/>
</dbReference>
<feature type="region of interest" description="Disordered" evidence="7">
    <location>
        <begin position="271"/>
        <end position="330"/>
    </location>
</feature>
<evidence type="ECO:0000259" key="8">
    <source>
        <dbReference type="PROSITE" id="PS50240"/>
    </source>
</evidence>
<evidence type="ECO:0000256" key="7">
    <source>
        <dbReference type="SAM" id="MobiDB-lite"/>
    </source>
</evidence>
<dbReference type="SUPFAM" id="SSF50494">
    <property type="entry name" value="Trypsin-like serine proteases"/>
    <property type="match status" value="1"/>
</dbReference>
<keyword evidence="4" id="KW-0720">Serine protease</keyword>
<keyword evidence="2" id="KW-0732">Signal</keyword>
<dbReference type="PROSITE" id="PS00134">
    <property type="entry name" value="TRYPSIN_HIS"/>
    <property type="match status" value="1"/>
</dbReference>
<reference evidence="9" key="1">
    <citation type="submission" date="2025-08" db="UniProtKB">
        <authorList>
            <consortium name="Ensembl"/>
        </authorList>
    </citation>
    <scope>IDENTIFICATION</scope>
</reference>
<keyword evidence="10" id="KW-1185">Reference proteome</keyword>
<dbReference type="GO" id="GO:0006508">
    <property type="term" value="P:proteolysis"/>
    <property type="evidence" value="ECO:0007669"/>
    <property type="project" value="UniProtKB-KW"/>
</dbReference>
<keyword evidence="3" id="KW-0378">Hydrolase</keyword>
<feature type="domain" description="Peptidase S1" evidence="8">
    <location>
        <begin position="14"/>
        <end position="269"/>
    </location>
</feature>
<dbReference type="InterPro" id="IPR009003">
    <property type="entry name" value="Peptidase_S1_PA"/>
</dbReference>
<keyword evidence="1" id="KW-0645">Protease</keyword>
<dbReference type="AlphaFoldDB" id="A0A8C9A231"/>
<accession>A0A8C9A231</accession>
<dbReference type="GeneTree" id="ENSGT00940000160305"/>
<evidence type="ECO:0000256" key="5">
    <source>
        <dbReference type="ARBA" id="ARBA00023157"/>
    </source>
</evidence>
<keyword evidence="6" id="KW-0325">Glycoprotein</keyword>
<evidence type="ECO:0000313" key="10">
    <source>
        <dbReference type="Proteomes" id="UP000694414"/>
    </source>
</evidence>
<evidence type="ECO:0000256" key="2">
    <source>
        <dbReference type="ARBA" id="ARBA00022729"/>
    </source>
</evidence>
<proteinExistence type="predicted"/>
<name>A0A8C9A231_PROSS</name>
<dbReference type="Pfam" id="PF00089">
    <property type="entry name" value="Trypsin"/>
    <property type="match status" value="1"/>
</dbReference>
<dbReference type="PANTHER" id="PTHR24253:SF144">
    <property type="entry name" value="CHYMOTRYPSIN-LIKE PROTEASE CTRL-1-RELATED"/>
    <property type="match status" value="1"/>
</dbReference>
<protein>
    <recommendedName>
        <fullName evidence="8">Peptidase S1 domain-containing protein</fullName>
    </recommendedName>
</protein>
<reference evidence="9" key="2">
    <citation type="submission" date="2025-09" db="UniProtKB">
        <authorList>
            <consortium name="Ensembl"/>
        </authorList>
    </citation>
    <scope>IDENTIFICATION</scope>
</reference>
<evidence type="ECO:0000256" key="4">
    <source>
        <dbReference type="ARBA" id="ARBA00022825"/>
    </source>
</evidence>
<feature type="compositionally biased region" description="Low complexity" evidence="7">
    <location>
        <begin position="273"/>
        <end position="330"/>
    </location>
</feature>
<evidence type="ECO:0000256" key="6">
    <source>
        <dbReference type="ARBA" id="ARBA00023180"/>
    </source>
</evidence>
<dbReference type="Gene3D" id="2.40.10.10">
    <property type="entry name" value="Trypsin-like serine proteases"/>
    <property type="match status" value="1"/>
</dbReference>
<dbReference type="SMART" id="SM00020">
    <property type="entry name" value="Tryp_SPc"/>
    <property type="match status" value="1"/>
</dbReference>
<dbReference type="InterPro" id="IPR001254">
    <property type="entry name" value="Trypsin_dom"/>
</dbReference>
<dbReference type="CDD" id="cd00190">
    <property type="entry name" value="Tryp_SPc"/>
    <property type="match status" value="1"/>
</dbReference>
<dbReference type="InterPro" id="IPR043504">
    <property type="entry name" value="Peptidase_S1_PA_chymotrypsin"/>
</dbReference>
<dbReference type="GO" id="GO:0004252">
    <property type="term" value="F:serine-type endopeptidase activity"/>
    <property type="evidence" value="ECO:0007669"/>
    <property type="project" value="InterPro"/>
</dbReference>
<dbReference type="Proteomes" id="UP000694414">
    <property type="component" value="Unplaced"/>
</dbReference>
<sequence>AQWGGLASSSDLWLLGGTECGHSLDVGRTVRGQDTPAGRWPWQVGVWMAEWGHMCGGTLIHPSWVLTAAHCFLKAYSVKIGGVTVSALEPHTSMVPVERLLVHPLYHKHKLSSGDIALLQLASPVKPSDFTPVCLPTPHDSFAVGTLCWVTGWGGLRLGPLSRSALSSVLEEVAVPLLDSNMCELLYHLGESNLVGLRLIKDDMLCAGFVEGKKESCKGDSGGPLVCAVNNTWIQVGIVSWGFGCIWAYRPGVYTRVSAYTDWIQKTLSEYQSGTSESHPSTPEPPSSTSESRPGAPGSPSSASKSPPGAPGSHPGGPLSRPGSSGSALGAPGACQALLPMLWAFPSLGAL</sequence>
<dbReference type="FunFam" id="2.40.10.10:FF:000003">
    <property type="entry name" value="Transmembrane serine protease 3"/>
    <property type="match status" value="1"/>
</dbReference>
<dbReference type="InterPro" id="IPR018114">
    <property type="entry name" value="TRYPSIN_HIS"/>
</dbReference>
<organism evidence="9 10">
    <name type="scientific">Prolemur simus</name>
    <name type="common">Greater bamboo lemur</name>
    <name type="synonym">Hapalemur simus</name>
    <dbReference type="NCBI Taxonomy" id="1328070"/>
    <lineage>
        <taxon>Eukaryota</taxon>
        <taxon>Metazoa</taxon>
        <taxon>Chordata</taxon>
        <taxon>Craniata</taxon>
        <taxon>Vertebrata</taxon>
        <taxon>Euteleostomi</taxon>
        <taxon>Mammalia</taxon>
        <taxon>Eutheria</taxon>
        <taxon>Euarchontoglires</taxon>
        <taxon>Primates</taxon>
        <taxon>Strepsirrhini</taxon>
        <taxon>Lemuriformes</taxon>
        <taxon>Lemuridae</taxon>
        <taxon>Prolemur</taxon>
    </lineage>
</organism>
<evidence type="ECO:0000256" key="1">
    <source>
        <dbReference type="ARBA" id="ARBA00022670"/>
    </source>
</evidence>
<evidence type="ECO:0000256" key="3">
    <source>
        <dbReference type="ARBA" id="ARBA00022801"/>
    </source>
</evidence>
<dbReference type="Ensembl" id="ENSPSMT00000031594.1">
    <property type="protein sequence ID" value="ENSPSMP00000027315.1"/>
    <property type="gene ID" value="ENSPSMG00000019092.1"/>
</dbReference>
<keyword evidence="5" id="KW-1015">Disulfide bond</keyword>